<dbReference type="GO" id="GO:0030267">
    <property type="term" value="F:glyoxylate reductase (NADPH) activity"/>
    <property type="evidence" value="ECO:0007669"/>
    <property type="project" value="TreeGrafter"/>
</dbReference>
<comment type="similarity">
    <text evidence="5">Belongs to the D-isomer specific 2-hydroxyacid dehydrogenase family. PdxB subfamily.</text>
</comment>
<dbReference type="InterPro" id="IPR050223">
    <property type="entry name" value="D-isomer_2-hydroxyacid_DH"/>
</dbReference>
<feature type="active site" evidence="5">
    <location>
        <position position="208"/>
    </location>
</feature>
<dbReference type="GO" id="GO:0005829">
    <property type="term" value="C:cytosol"/>
    <property type="evidence" value="ECO:0007669"/>
    <property type="project" value="TreeGrafter"/>
</dbReference>
<dbReference type="InterPro" id="IPR020921">
    <property type="entry name" value="Erythronate-4-P_DHase"/>
</dbReference>
<feature type="binding site" evidence="5">
    <location>
        <position position="66"/>
    </location>
    <ligand>
        <name>substrate</name>
    </ligand>
</feature>
<feature type="binding site" evidence="5">
    <location>
        <position position="45"/>
    </location>
    <ligand>
        <name>substrate</name>
    </ligand>
</feature>
<dbReference type="SUPFAM" id="SSF52283">
    <property type="entry name" value="Formate/glycerate dehydrogenase catalytic domain-like"/>
    <property type="match status" value="1"/>
</dbReference>
<keyword evidence="9" id="KW-1185">Reference proteome</keyword>
<evidence type="ECO:0000256" key="4">
    <source>
        <dbReference type="ARBA" id="ARBA00023096"/>
    </source>
</evidence>
<dbReference type="EMBL" id="JABFHI010000001">
    <property type="protein sequence ID" value="NOG30835.1"/>
    <property type="molecule type" value="Genomic_DNA"/>
</dbReference>
<dbReference type="PROSITE" id="PS00065">
    <property type="entry name" value="D_2_HYDROXYACID_DH_1"/>
    <property type="match status" value="1"/>
</dbReference>
<evidence type="ECO:0000256" key="2">
    <source>
        <dbReference type="ARBA" id="ARBA00023002"/>
    </source>
</evidence>
<comment type="subcellular location">
    <subcellularLocation>
        <location evidence="5">Cytoplasm</location>
    </subcellularLocation>
</comment>
<evidence type="ECO:0000313" key="8">
    <source>
        <dbReference type="EMBL" id="NOG30835.1"/>
    </source>
</evidence>
<dbReference type="CDD" id="cd12158">
    <property type="entry name" value="ErythrP_dh"/>
    <property type="match status" value="1"/>
</dbReference>
<dbReference type="GO" id="GO:0051287">
    <property type="term" value="F:NAD binding"/>
    <property type="evidence" value="ECO:0007669"/>
    <property type="project" value="InterPro"/>
</dbReference>
<evidence type="ECO:0000259" key="6">
    <source>
        <dbReference type="Pfam" id="PF02826"/>
    </source>
</evidence>
<dbReference type="EC" id="1.1.1.290" evidence="5"/>
<dbReference type="Pfam" id="PF11890">
    <property type="entry name" value="DUF3410"/>
    <property type="match status" value="1"/>
</dbReference>
<evidence type="ECO:0000256" key="1">
    <source>
        <dbReference type="ARBA" id="ARBA00022490"/>
    </source>
</evidence>
<keyword evidence="2 5" id="KW-0560">Oxidoreductase</keyword>
<dbReference type="RefSeq" id="WP_171701294.1">
    <property type="nucleotide sequence ID" value="NZ_JABFHI010000001.1"/>
</dbReference>
<dbReference type="SUPFAM" id="SSF51735">
    <property type="entry name" value="NAD(P)-binding Rossmann-fold domains"/>
    <property type="match status" value="1"/>
</dbReference>
<dbReference type="InterPro" id="IPR024531">
    <property type="entry name" value="Erythronate-4-P_DHase_dimer"/>
</dbReference>
<feature type="active site" evidence="5">
    <location>
        <position position="237"/>
    </location>
</feature>
<comment type="caution">
    <text evidence="8">The sequence shown here is derived from an EMBL/GenBank/DDBJ whole genome shotgun (WGS) entry which is preliminary data.</text>
</comment>
<evidence type="ECO:0000256" key="3">
    <source>
        <dbReference type="ARBA" id="ARBA00023027"/>
    </source>
</evidence>
<sequence length="382" mass="41061">MKLVVDANIPASEACFAEFGDVVRLPGREITARHLKDADALVVRSVTQVNQAMLADSPVRFVGTCTIGTDHIDTAYLKAREIAFASAPGCNAEAVVDYVLASLLTLAERQGWLLTQRCVGVVGVGNVGSRLQARLQALGVEVLSCDPPRAAQEGSAGFEALQTLISRCDVLCLHTPLVTEGPHRTRHLLSASEINALKPGSIVVNAGRGDCMDSAALAERLTQQADLTAVLDVWENEPEIDPQLHALATLATPHVAGYSLDGKLRGSLMIHHALAQHLGRQSPLTLADICPSPALGELTLQQAIPTEDALRLCMRAVYDPRRDHDRLAREMQHQAIGNAFDRCRADYPLRREFATLKVRLGDDATSLAPGLRAAGFNVLTEA</sequence>
<gene>
    <name evidence="5 8" type="primary">pdxB</name>
    <name evidence="8" type="ORF">HLB35_01930</name>
</gene>
<evidence type="ECO:0000256" key="5">
    <source>
        <dbReference type="HAMAP-Rule" id="MF_01825"/>
    </source>
</evidence>
<feature type="binding site" evidence="5">
    <location>
        <position position="257"/>
    </location>
    <ligand>
        <name>NAD(+)</name>
        <dbReference type="ChEBI" id="CHEBI:57540"/>
    </ligand>
</feature>
<feature type="binding site" evidence="5">
    <location>
        <position position="175"/>
    </location>
    <ligand>
        <name>NAD(+)</name>
        <dbReference type="ChEBI" id="CHEBI:57540"/>
    </ligand>
</feature>
<reference evidence="8 9" key="2">
    <citation type="submission" date="2020-06" db="EMBL/GenBank/DDBJ databases">
        <title>Halomonas songnenensis sp. nov., a moderately halophilic bacterium isolated from saline and alkaline soils.</title>
        <authorList>
            <person name="Jiang J."/>
            <person name="Pan Y."/>
        </authorList>
    </citation>
    <scope>NUCLEOTIDE SEQUENCE [LARGE SCALE GENOMIC DNA]</scope>
    <source>
        <strain evidence="8 9">TBZ9</strain>
    </source>
</reference>
<dbReference type="Gene3D" id="3.30.1370.170">
    <property type="match status" value="1"/>
</dbReference>
<comment type="catalytic activity">
    <reaction evidence="5">
        <text>4-phospho-D-erythronate + NAD(+) = (R)-3-hydroxy-2-oxo-4-phosphooxybutanoate + NADH + H(+)</text>
        <dbReference type="Rhea" id="RHEA:18829"/>
        <dbReference type="ChEBI" id="CHEBI:15378"/>
        <dbReference type="ChEBI" id="CHEBI:57540"/>
        <dbReference type="ChEBI" id="CHEBI:57945"/>
        <dbReference type="ChEBI" id="CHEBI:58538"/>
        <dbReference type="ChEBI" id="CHEBI:58766"/>
        <dbReference type="EC" id="1.1.1.290"/>
    </reaction>
</comment>
<feature type="active site" description="Proton donor" evidence="5">
    <location>
        <position position="254"/>
    </location>
</feature>
<name>A0A7Y3TW50_9GAMM</name>
<accession>A0A7Y3TW50</accession>
<dbReference type="Gene3D" id="3.40.50.720">
    <property type="entry name" value="NAD(P)-binding Rossmann-like Domain"/>
    <property type="match status" value="2"/>
</dbReference>
<dbReference type="GO" id="GO:0008615">
    <property type="term" value="P:pyridoxine biosynthetic process"/>
    <property type="evidence" value="ECO:0007669"/>
    <property type="project" value="UniProtKB-UniRule"/>
</dbReference>
<evidence type="ECO:0000313" key="9">
    <source>
        <dbReference type="Proteomes" id="UP000588806"/>
    </source>
</evidence>
<dbReference type="PANTHER" id="PTHR10996:SF178">
    <property type="entry name" value="2-HYDROXYACID DEHYDROGENASE YGL185C-RELATED"/>
    <property type="match status" value="1"/>
</dbReference>
<dbReference type="InterPro" id="IPR006140">
    <property type="entry name" value="D-isomer_DH_NAD-bd"/>
</dbReference>
<dbReference type="GO" id="GO:0016618">
    <property type="term" value="F:hydroxypyruvate reductase [NAD(P)H] activity"/>
    <property type="evidence" value="ECO:0007669"/>
    <property type="project" value="TreeGrafter"/>
</dbReference>
<comment type="pathway">
    <text evidence="5">Cofactor biosynthesis; pyridoxine 5'-phosphate biosynthesis; pyridoxine 5'-phosphate from D-erythrose 4-phosphate: step 2/5.</text>
</comment>
<dbReference type="GO" id="GO:0046983">
    <property type="term" value="F:protein dimerization activity"/>
    <property type="evidence" value="ECO:0007669"/>
    <property type="project" value="InterPro"/>
</dbReference>
<feature type="binding site" evidence="5">
    <location>
        <position position="258"/>
    </location>
    <ligand>
        <name>substrate</name>
    </ligand>
</feature>
<comment type="subunit">
    <text evidence="5">Homodimer.</text>
</comment>
<feature type="domain" description="Erythronate-4-phosphate dehydrogenase dimerisation" evidence="7">
    <location>
        <begin position="291"/>
        <end position="363"/>
    </location>
</feature>
<comment type="caution">
    <text evidence="5">Lacks conserved residue(s) required for the propagation of feature annotation.</text>
</comment>
<dbReference type="Proteomes" id="UP000588806">
    <property type="component" value="Unassembled WGS sequence"/>
</dbReference>
<reference evidence="8 9" key="1">
    <citation type="submission" date="2020-05" db="EMBL/GenBank/DDBJ databases">
        <authorList>
            <person name="Ruan W."/>
            <person name="Jeon C.O."/>
            <person name="Chun B.H."/>
        </authorList>
    </citation>
    <scope>NUCLEOTIDE SEQUENCE [LARGE SCALE GENOMIC DNA]</scope>
    <source>
        <strain evidence="8 9">TBZ9</strain>
    </source>
</reference>
<dbReference type="PANTHER" id="PTHR10996">
    <property type="entry name" value="2-HYDROXYACID DEHYDROGENASE-RELATED"/>
    <property type="match status" value="1"/>
</dbReference>
<dbReference type="InterPro" id="IPR029752">
    <property type="entry name" value="D-isomer_DH_CS1"/>
</dbReference>
<keyword evidence="4 5" id="KW-0664">Pyridoxine biosynthesis</keyword>
<dbReference type="InterPro" id="IPR036291">
    <property type="entry name" value="NAD(P)-bd_dom_sf"/>
</dbReference>
<organism evidence="8 9">
    <name type="scientific">Vreelandella azerica</name>
    <dbReference type="NCBI Taxonomy" id="2732867"/>
    <lineage>
        <taxon>Bacteria</taxon>
        <taxon>Pseudomonadati</taxon>
        <taxon>Pseudomonadota</taxon>
        <taxon>Gammaproteobacteria</taxon>
        <taxon>Oceanospirillales</taxon>
        <taxon>Halomonadaceae</taxon>
        <taxon>Vreelandella</taxon>
    </lineage>
</organism>
<feature type="domain" description="D-isomer specific 2-hydroxyacid dehydrogenase NAD-binding" evidence="6">
    <location>
        <begin position="109"/>
        <end position="256"/>
    </location>
</feature>
<dbReference type="AlphaFoldDB" id="A0A7Y3TW50"/>
<dbReference type="HAMAP" id="MF_01825">
    <property type="entry name" value="PdxB"/>
    <property type="match status" value="1"/>
</dbReference>
<dbReference type="GO" id="GO:0033711">
    <property type="term" value="F:4-phosphoerythronate dehydrogenase activity"/>
    <property type="evidence" value="ECO:0007669"/>
    <property type="project" value="UniProtKB-EC"/>
</dbReference>
<feature type="binding site" evidence="5">
    <location>
        <position position="232"/>
    </location>
    <ligand>
        <name>NAD(+)</name>
        <dbReference type="ChEBI" id="CHEBI:57540"/>
    </ligand>
</feature>
<dbReference type="NCBIfam" id="NF001309">
    <property type="entry name" value="PRK00257.1"/>
    <property type="match status" value="1"/>
</dbReference>
<proteinExistence type="inferred from homology"/>
<feature type="binding site" evidence="5">
    <location>
        <position position="146"/>
    </location>
    <ligand>
        <name>NAD(+)</name>
        <dbReference type="ChEBI" id="CHEBI:57540"/>
    </ligand>
</feature>
<dbReference type="InterPro" id="IPR038251">
    <property type="entry name" value="PdxB_dimer_sf"/>
</dbReference>
<protein>
    <recommendedName>
        <fullName evidence="5">Erythronate-4-phosphate dehydrogenase</fullName>
        <ecNumber evidence="5">1.1.1.290</ecNumber>
    </recommendedName>
</protein>
<comment type="function">
    <text evidence="5">Catalyzes the oxidation of erythronate-4-phosphate to 3-hydroxy-2-oxo-4-phosphonooxybutanoate.</text>
</comment>
<dbReference type="UniPathway" id="UPA00244">
    <property type="reaction ID" value="UER00310"/>
</dbReference>
<evidence type="ECO:0000259" key="7">
    <source>
        <dbReference type="Pfam" id="PF11890"/>
    </source>
</evidence>
<dbReference type="Pfam" id="PF02826">
    <property type="entry name" value="2-Hacid_dh_C"/>
    <property type="match status" value="1"/>
</dbReference>
<keyword evidence="3 5" id="KW-0520">NAD</keyword>
<keyword evidence="1 5" id="KW-0963">Cytoplasm</keyword>